<dbReference type="Proteomes" id="UP001576784">
    <property type="component" value="Unassembled WGS sequence"/>
</dbReference>
<keyword evidence="2" id="KW-1185">Reference proteome</keyword>
<protein>
    <submittedName>
        <fullName evidence="1">Uncharacterized protein</fullName>
    </submittedName>
</protein>
<reference evidence="1 2" key="1">
    <citation type="submission" date="2024-09" db="EMBL/GenBank/DDBJ databases">
        <title>Floridaenema gen nov. (Aerosakkonemataceae, Aerosakkonematales ord. nov., Cyanobacteria) from benthic tropical and subtropical fresh waters, with the description of four new species.</title>
        <authorList>
            <person name="Moretto J.A."/>
            <person name="Berthold D.E."/>
            <person name="Lefler F.W."/>
            <person name="Huang I.-S."/>
            <person name="Laughinghouse H. IV."/>
        </authorList>
    </citation>
    <scope>NUCLEOTIDE SEQUENCE [LARGE SCALE GENOMIC DNA]</scope>
    <source>
        <strain evidence="1 2">BLCC-F50</strain>
    </source>
</reference>
<evidence type="ECO:0000313" key="2">
    <source>
        <dbReference type="Proteomes" id="UP001576784"/>
    </source>
</evidence>
<comment type="caution">
    <text evidence="1">The sequence shown here is derived from an EMBL/GenBank/DDBJ whole genome shotgun (WGS) entry which is preliminary data.</text>
</comment>
<gene>
    <name evidence="1" type="ORF">ACE1CI_19040</name>
</gene>
<name>A0ABV4XUR1_9CYAN</name>
<dbReference type="EMBL" id="JBHFNR010000142">
    <property type="protein sequence ID" value="MFB2895008.1"/>
    <property type="molecule type" value="Genomic_DNA"/>
</dbReference>
<organism evidence="1 2">
    <name type="scientific">Floridaenema flaviceps BLCC-F50</name>
    <dbReference type="NCBI Taxonomy" id="3153642"/>
    <lineage>
        <taxon>Bacteria</taxon>
        <taxon>Bacillati</taxon>
        <taxon>Cyanobacteriota</taxon>
        <taxon>Cyanophyceae</taxon>
        <taxon>Oscillatoriophycideae</taxon>
        <taxon>Aerosakkonematales</taxon>
        <taxon>Aerosakkonemataceae</taxon>
        <taxon>Floridanema</taxon>
        <taxon>Floridanema flaviceps</taxon>
    </lineage>
</organism>
<dbReference type="RefSeq" id="WP_413264650.1">
    <property type="nucleotide sequence ID" value="NZ_JBHFNR010000142.1"/>
</dbReference>
<sequence length="107" mass="12136">MSHITYFLPPYPTSPKAQLLAAIEFLESCDCGAETLLLLAAIANSTVWSEECYQRFIDVGMKAALELYDISTINADYEQTQKDPNNPRNWQAFELWKQQSTANISLQ</sequence>
<accession>A0ABV4XUR1</accession>
<proteinExistence type="predicted"/>
<evidence type="ECO:0000313" key="1">
    <source>
        <dbReference type="EMBL" id="MFB2895008.1"/>
    </source>
</evidence>